<protein>
    <submittedName>
        <fullName evidence="2">Uncharacterized protein</fullName>
    </submittedName>
</protein>
<dbReference type="EMBL" id="JAOYFB010000038">
    <property type="protein sequence ID" value="KAK4026404.1"/>
    <property type="molecule type" value="Genomic_DNA"/>
</dbReference>
<reference evidence="2 3" key="1">
    <citation type="journal article" date="2023" name="Nucleic Acids Res.">
        <title>The hologenome of Daphnia magna reveals possible DNA methylation and microbiome-mediated evolution of the host genome.</title>
        <authorList>
            <person name="Chaturvedi A."/>
            <person name="Li X."/>
            <person name="Dhandapani V."/>
            <person name="Marshall H."/>
            <person name="Kissane S."/>
            <person name="Cuenca-Cambronero M."/>
            <person name="Asole G."/>
            <person name="Calvet F."/>
            <person name="Ruiz-Romero M."/>
            <person name="Marangio P."/>
            <person name="Guigo R."/>
            <person name="Rago D."/>
            <person name="Mirbahai L."/>
            <person name="Eastwood N."/>
            <person name="Colbourne J.K."/>
            <person name="Zhou J."/>
            <person name="Mallon E."/>
            <person name="Orsini L."/>
        </authorList>
    </citation>
    <scope>NUCLEOTIDE SEQUENCE [LARGE SCALE GENOMIC DNA]</scope>
    <source>
        <strain evidence="2">LRV0_1</strain>
    </source>
</reference>
<sequence length="67" mass="7933">MCRTVTAETATSPDLRDRPSIRLFPNMSHQHKRRSERTWPNKVRLFYAKYENLPSAGFPVRITRRTS</sequence>
<gene>
    <name evidence="2" type="ORF">OUZ56_015402</name>
</gene>
<accession>A0ABR0AMR3</accession>
<proteinExistence type="predicted"/>
<organism evidence="2 3">
    <name type="scientific">Daphnia magna</name>
    <dbReference type="NCBI Taxonomy" id="35525"/>
    <lineage>
        <taxon>Eukaryota</taxon>
        <taxon>Metazoa</taxon>
        <taxon>Ecdysozoa</taxon>
        <taxon>Arthropoda</taxon>
        <taxon>Crustacea</taxon>
        <taxon>Branchiopoda</taxon>
        <taxon>Diplostraca</taxon>
        <taxon>Cladocera</taxon>
        <taxon>Anomopoda</taxon>
        <taxon>Daphniidae</taxon>
        <taxon>Daphnia</taxon>
    </lineage>
</organism>
<evidence type="ECO:0000313" key="3">
    <source>
        <dbReference type="Proteomes" id="UP001234178"/>
    </source>
</evidence>
<evidence type="ECO:0000313" key="2">
    <source>
        <dbReference type="EMBL" id="KAK4026404.1"/>
    </source>
</evidence>
<name>A0ABR0AMR3_9CRUS</name>
<evidence type="ECO:0000256" key="1">
    <source>
        <dbReference type="SAM" id="MobiDB-lite"/>
    </source>
</evidence>
<feature type="region of interest" description="Disordered" evidence="1">
    <location>
        <begin position="1"/>
        <end position="21"/>
    </location>
</feature>
<keyword evidence="3" id="KW-1185">Reference proteome</keyword>
<comment type="caution">
    <text evidence="2">The sequence shown here is derived from an EMBL/GenBank/DDBJ whole genome shotgun (WGS) entry which is preliminary data.</text>
</comment>
<dbReference type="Proteomes" id="UP001234178">
    <property type="component" value="Unassembled WGS sequence"/>
</dbReference>
<feature type="compositionally biased region" description="Polar residues" evidence="1">
    <location>
        <begin position="1"/>
        <end position="12"/>
    </location>
</feature>